<reference evidence="4" key="1">
    <citation type="submission" date="2016-10" db="EMBL/GenBank/DDBJ databases">
        <authorList>
            <person name="Varghese N."/>
            <person name="Submissions S."/>
        </authorList>
    </citation>
    <scope>NUCLEOTIDE SEQUENCE [LARGE SCALE GENOMIC DNA]</scope>
    <source>
        <strain evidence="4">DSM 8344</strain>
    </source>
</reference>
<name>A0A1G8BGK4_9FIRM</name>
<dbReference type="PANTHER" id="PTHR30336">
    <property type="entry name" value="INNER MEMBRANE PROTEIN, PROBABLE PERMEASE"/>
    <property type="match status" value="1"/>
</dbReference>
<evidence type="ECO:0000256" key="1">
    <source>
        <dbReference type="SAM" id="Phobius"/>
    </source>
</evidence>
<protein>
    <submittedName>
        <fullName evidence="3">Uncharacterized SAM-binding protein YcdF, DUF218 family</fullName>
    </submittedName>
</protein>
<dbReference type="CDD" id="cd06259">
    <property type="entry name" value="YdcF-like"/>
    <property type="match status" value="1"/>
</dbReference>
<evidence type="ECO:0000259" key="2">
    <source>
        <dbReference type="Pfam" id="PF02698"/>
    </source>
</evidence>
<dbReference type="RefSeq" id="WP_242876268.1">
    <property type="nucleotide sequence ID" value="NZ_FNCP01000012.1"/>
</dbReference>
<dbReference type="EMBL" id="FNCP01000012">
    <property type="protein sequence ID" value="SDH32194.1"/>
    <property type="molecule type" value="Genomic_DNA"/>
</dbReference>
<evidence type="ECO:0000313" key="4">
    <source>
        <dbReference type="Proteomes" id="UP000198656"/>
    </source>
</evidence>
<dbReference type="Proteomes" id="UP000198656">
    <property type="component" value="Unassembled WGS sequence"/>
</dbReference>
<keyword evidence="1" id="KW-0812">Transmembrane</keyword>
<dbReference type="InterPro" id="IPR003848">
    <property type="entry name" value="DUF218"/>
</dbReference>
<dbReference type="PANTHER" id="PTHR30336:SF4">
    <property type="entry name" value="ENVELOPE BIOGENESIS FACTOR ELYC"/>
    <property type="match status" value="1"/>
</dbReference>
<dbReference type="AlphaFoldDB" id="A0A1G8BGK4"/>
<dbReference type="GO" id="GO:0000270">
    <property type="term" value="P:peptidoglycan metabolic process"/>
    <property type="evidence" value="ECO:0007669"/>
    <property type="project" value="TreeGrafter"/>
</dbReference>
<proteinExistence type="predicted"/>
<organism evidence="3 4">
    <name type="scientific">Desulfosporosinus hippei DSM 8344</name>
    <dbReference type="NCBI Taxonomy" id="1121419"/>
    <lineage>
        <taxon>Bacteria</taxon>
        <taxon>Bacillati</taxon>
        <taxon>Bacillota</taxon>
        <taxon>Clostridia</taxon>
        <taxon>Eubacteriales</taxon>
        <taxon>Desulfitobacteriaceae</taxon>
        <taxon>Desulfosporosinus</taxon>
    </lineage>
</organism>
<dbReference type="GO" id="GO:0005886">
    <property type="term" value="C:plasma membrane"/>
    <property type="evidence" value="ECO:0007669"/>
    <property type="project" value="TreeGrafter"/>
</dbReference>
<dbReference type="InterPro" id="IPR051599">
    <property type="entry name" value="Cell_Envelope_Assoc"/>
</dbReference>
<feature type="transmembrane region" description="Helical" evidence="1">
    <location>
        <begin position="7"/>
        <end position="27"/>
    </location>
</feature>
<gene>
    <name evidence="3" type="ORF">SAMN05443529_11228</name>
</gene>
<sequence length="257" mass="29331">MAKNRASIMFIILGWVGILDTIFVLVLNGGINLGTLLPGFLGVAMLFWGLKSEYLKQHFLKDHFLRVRQLVRLSIVMVLASFILIESLLLYNTKDPVPSQVGYLIILGAGLNGDKLSWTLWERVDKGLRILQDNKDMKVVVSGGKGPGEWITEAEAMQRYLVEQGIAKERIIKEEQSTSTMENFRYTRELLGQQTSYEPSEPVLVITNDFHMFRSKFLARRNGLNPVGVPSPTPWYLRPNAYLREYFAVVKSFVFDR</sequence>
<keyword evidence="1" id="KW-1133">Transmembrane helix</keyword>
<accession>A0A1G8BGK4</accession>
<dbReference type="Gene3D" id="3.40.50.620">
    <property type="entry name" value="HUPs"/>
    <property type="match status" value="1"/>
</dbReference>
<keyword evidence="1" id="KW-0472">Membrane</keyword>
<dbReference type="GO" id="GO:0043164">
    <property type="term" value="P:Gram-negative-bacterium-type cell wall biogenesis"/>
    <property type="evidence" value="ECO:0007669"/>
    <property type="project" value="TreeGrafter"/>
</dbReference>
<feature type="domain" description="DUF218" evidence="2">
    <location>
        <begin position="103"/>
        <end position="247"/>
    </location>
</feature>
<evidence type="ECO:0000313" key="3">
    <source>
        <dbReference type="EMBL" id="SDH32194.1"/>
    </source>
</evidence>
<feature type="transmembrane region" description="Helical" evidence="1">
    <location>
        <begin position="70"/>
        <end position="91"/>
    </location>
</feature>
<dbReference type="Pfam" id="PF02698">
    <property type="entry name" value="DUF218"/>
    <property type="match status" value="1"/>
</dbReference>
<keyword evidence="4" id="KW-1185">Reference proteome</keyword>
<dbReference type="InterPro" id="IPR014729">
    <property type="entry name" value="Rossmann-like_a/b/a_fold"/>
</dbReference>
<feature type="transmembrane region" description="Helical" evidence="1">
    <location>
        <begin position="33"/>
        <end position="50"/>
    </location>
</feature>